<evidence type="ECO:0000313" key="1">
    <source>
        <dbReference type="EMBL" id="MDT0615884.1"/>
    </source>
</evidence>
<dbReference type="Gene3D" id="3.90.180.10">
    <property type="entry name" value="Medium-chain alcohol dehydrogenases, catalytic domain"/>
    <property type="match status" value="1"/>
</dbReference>
<accession>A0ABU3B0W1</accession>
<organism evidence="1 2">
    <name type="scientific">Streptomyces lancefieldiae</name>
    <dbReference type="NCBI Taxonomy" id="3075520"/>
    <lineage>
        <taxon>Bacteria</taxon>
        <taxon>Bacillati</taxon>
        <taxon>Actinomycetota</taxon>
        <taxon>Actinomycetes</taxon>
        <taxon>Kitasatosporales</taxon>
        <taxon>Streptomycetaceae</taxon>
        <taxon>Streptomyces</taxon>
    </lineage>
</organism>
<evidence type="ECO:0000313" key="2">
    <source>
        <dbReference type="Proteomes" id="UP001180724"/>
    </source>
</evidence>
<dbReference type="Proteomes" id="UP001180724">
    <property type="component" value="Unassembled WGS sequence"/>
</dbReference>
<protein>
    <recommendedName>
        <fullName evidence="3">Alcohol dehydrogenase</fullName>
    </recommendedName>
</protein>
<sequence length="73" mass="8193">MERVDLYRLFRHNIVLRAGVTPARRYLEPLLAEVLAGQLDPSPVLSTNLPLDAVATAYQTMDTRQAIKIATWA</sequence>
<dbReference type="Gene3D" id="3.40.50.720">
    <property type="entry name" value="NAD(P)-binding Rossmann-like Domain"/>
    <property type="match status" value="1"/>
</dbReference>
<dbReference type="EMBL" id="JAVRFH010000079">
    <property type="protein sequence ID" value="MDT0615884.1"/>
    <property type="molecule type" value="Genomic_DNA"/>
</dbReference>
<proteinExistence type="predicted"/>
<comment type="caution">
    <text evidence="1">The sequence shown here is derived from an EMBL/GenBank/DDBJ whole genome shotgun (WGS) entry which is preliminary data.</text>
</comment>
<keyword evidence="2" id="KW-1185">Reference proteome</keyword>
<name>A0ABU3B0W1_9ACTN</name>
<evidence type="ECO:0008006" key="3">
    <source>
        <dbReference type="Google" id="ProtNLM"/>
    </source>
</evidence>
<reference evidence="1" key="1">
    <citation type="submission" date="2024-05" db="EMBL/GenBank/DDBJ databases">
        <title>30 novel species of actinomycetes from the DSMZ collection.</title>
        <authorList>
            <person name="Nouioui I."/>
        </authorList>
    </citation>
    <scope>NUCLEOTIDE SEQUENCE</scope>
    <source>
        <strain evidence="1">DSM 40712</strain>
    </source>
</reference>
<gene>
    <name evidence="1" type="ORF">RM812_37785</name>
</gene>
<dbReference type="RefSeq" id="WP_311584597.1">
    <property type="nucleotide sequence ID" value="NZ_JAVRFH010000079.1"/>
</dbReference>